<reference evidence="2 3" key="1">
    <citation type="submission" date="2018-08" db="EMBL/GenBank/DDBJ databases">
        <title>Flavobacterium tibetense sp. nov., isolated from a wetland YonghuCo on Tibetan Plateau.</title>
        <authorList>
            <person name="Phurbu D."/>
            <person name="Lu H."/>
            <person name="Xing P."/>
        </authorList>
    </citation>
    <scope>NUCLEOTIDE SEQUENCE [LARGE SCALE GENOMIC DNA]</scope>
    <source>
        <strain evidence="2 3">DJC</strain>
    </source>
</reference>
<evidence type="ECO:0000256" key="1">
    <source>
        <dbReference type="SAM" id="MobiDB-lite"/>
    </source>
</evidence>
<sequence length="277" mass="30436">MDIMFFSAVAGFIRPTLISLVAGGVLLACVPTQTQLSATRISASTQECRDIADSSAACFFRNSPVRLEQRVVRLPGRALEFRPIAEPLEFVDGSGREWVAPRATLTDGASIPKVFIPIVGEPRSREFINAAAVHDAFCGVGNEEGPAYHSRTWQETHRVFYDSLIVGGTEPVRAKVMFAAVWLGGPRWVVHDRRETRTESPLPGAVLQSGMREARDYIERSDPTMPQLIGYLNWLEWDMGRRGTRGRGPQAAVVTEALPEPPPEEPVIDGQGPEDAL</sequence>
<gene>
    <name evidence="2" type="ORF">D1012_06380</name>
</gene>
<keyword evidence="3" id="KW-1185">Reference proteome</keyword>
<accession>A0A411Z5U3</accession>
<dbReference type="EMBL" id="QWEY01000002">
    <property type="protein sequence ID" value="RGP38433.1"/>
    <property type="molecule type" value="Genomic_DNA"/>
</dbReference>
<evidence type="ECO:0000313" key="3">
    <source>
        <dbReference type="Proteomes" id="UP000284547"/>
    </source>
</evidence>
<dbReference type="Pfam" id="PF07087">
    <property type="entry name" value="DUF1353"/>
    <property type="match status" value="1"/>
</dbReference>
<name>A0A411Z5U3_9RHOB</name>
<evidence type="ECO:0000313" key="2">
    <source>
        <dbReference type="EMBL" id="RGP38433.1"/>
    </source>
</evidence>
<dbReference type="AlphaFoldDB" id="A0A411Z5U3"/>
<dbReference type="Proteomes" id="UP000284547">
    <property type="component" value="Unassembled WGS sequence"/>
</dbReference>
<organism evidence="2 3">
    <name type="scientific">Pseudotabrizicola alkalilacus</name>
    <dbReference type="NCBI Taxonomy" id="2305252"/>
    <lineage>
        <taxon>Bacteria</taxon>
        <taxon>Pseudomonadati</taxon>
        <taxon>Pseudomonadota</taxon>
        <taxon>Alphaproteobacteria</taxon>
        <taxon>Rhodobacterales</taxon>
        <taxon>Paracoccaceae</taxon>
        <taxon>Pseudotabrizicola</taxon>
    </lineage>
</organism>
<comment type="caution">
    <text evidence="2">The sequence shown here is derived from an EMBL/GenBank/DDBJ whole genome shotgun (WGS) entry which is preliminary data.</text>
</comment>
<feature type="region of interest" description="Disordered" evidence="1">
    <location>
        <begin position="245"/>
        <end position="277"/>
    </location>
</feature>
<proteinExistence type="predicted"/>
<protein>
    <submittedName>
        <fullName evidence="2">DUF1353 domain-containing protein</fullName>
    </submittedName>
</protein>
<dbReference type="InterPro" id="IPR010767">
    <property type="entry name" value="Phage_CGC-2007_Cje0229"/>
</dbReference>